<gene>
    <name evidence="1" type="ORF">R1sor_000079</name>
</gene>
<name>A0ABD3GV58_9MARC</name>
<comment type="caution">
    <text evidence="1">The sequence shown here is derived from an EMBL/GenBank/DDBJ whole genome shotgun (WGS) entry which is preliminary data.</text>
</comment>
<evidence type="ECO:0000313" key="2">
    <source>
        <dbReference type="Proteomes" id="UP001633002"/>
    </source>
</evidence>
<organism evidence="1 2">
    <name type="scientific">Riccia sorocarpa</name>
    <dbReference type="NCBI Taxonomy" id="122646"/>
    <lineage>
        <taxon>Eukaryota</taxon>
        <taxon>Viridiplantae</taxon>
        <taxon>Streptophyta</taxon>
        <taxon>Embryophyta</taxon>
        <taxon>Marchantiophyta</taxon>
        <taxon>Marchantiopsida</taxon>
        <taxon>Marchantiidae</taxon>
        <taxon>Marchantiales</taxon>
        <taxon>Ricciaceae</taxon>
        <taxon>Riccia</taxon>
    </lineage>
</organism>
<protein>
    <submittedName>
        <fullName evidence="1">Uncharacterized protein</fullName>
    </submittedName>
</protein>
<accession>A0ABD3GV58</accession>
<dbReference type="EMBL" id="JBJQOH010000006">
    <property type="protein sequence ID" value="KAL3682057.1"/>
    <property type="molecule type" value="Genomic_DNA"/>
</dbReference>
<evidence type="ECO:0000313" key="1">
    <source>
        <dbReference type="EMBL" id="KAL3682057.1"/>
    </source>
</evidence>
<dbReference type="AlphaFoldDB" id="A0ABD3GV58"/>
<proteinExistence type="predicted"/>
<dbReference type="Proteomes" id="UP001633002">
    <property type="component" value="Unassembled WGS sequence"/>
</dbReference>
<sequence>MCEWLLTPARVSTFLSASKYPTLTVVSLSFNCLLAHCNTYLGLDSQAVDSQAPITTIHEVQQEASEKCLQYLIKYQDNLKSAPARIAAFLDPRVPVPTSSIELNLDIDLVESMMNTHYHMYTREGEVPDTQRRANKTQHANMWSLLEQGIGGLVMIWCDGVNHVFLDKLLYGASACRKSGDKLRYCRKQAARSQ</sequence>
<reference evidence="1 2" key="1">
    <citation type="submission" date="2024-09" db="EMBL/GenBank/DDBJ databases">
        <title>Chromosome-scale assembly of Riccia sorocarpa.</title>
        <authorList>
            <person name="Paukszto L."/>
        </authorList>
    </citation>
    <scope>NUCLEOTIDE SEQUENCE [LARGE SCALE GENOMIC DNA]</scope>
    <source>
        <strain evidence="1">LP-2024</strain>
        <tissue evidence="1">Aerial parts of the thallus</tissue>
    </source>
</reference>
<keyword evidence="2" id="KW-1185">Reference proteome</keyword>